<evidence type="ECO:0000313" key="11">
    <source>
        <dbReference type="Proteomes" id="UP000000267"/>
    </source>
</evidence>
<comment type="similarity">
    <text evidence="2 8">Belongs to the SYF2 family.</text>
</comment>
<feature type="region of interest" description="Disordered" evidence="9">
    <location>
        <begin position="115"/>
        <end position="136"/>
    </location>
</feature>
<protein>
    <recommendedName>
        <fullName evidence="3 8">Pre-mRNA-splicing factor SYF2</fullName>
    </recommendedName>
</protein>
<dbReference type="GO" id="GO:0000398">
    <property type="term" value="P:mRNA splicing, via spliceosome"/>
    <property type="evidence" value="ECO:0007669"/>
    <property type="project" value="UniProtKB-UniRule"/>
</dbReference>
<dbReference type="GO" id="GO:0071007">
    <property type="term" value="C:U2-type catalytic step 2 spliceosome"/>
    <property type="evidence" value="ECO:0007669"/>
    <property type="project" value="EnsemblFungi"/>
</dbReference>
<dbReference type="FunCoup" id="A7TP77">
    <property type="interactions" value="179"/>
</dbReference>
<evidence type="ECO:0000256" key="3">
    <source>
        <dbReference type="ARBA" id="ARBA00014745"/>
    </source>
</evidence>
<evidence type="ECO:0000256" key="2">
    <source>
        <dbReference type="ARBA" id="ARBA00010028"/>
    </source>
</evidence>
<evidence type="ECO:0000256" key="4">
    <source>
        <dbReference type="ARBA" id="ARBA00022664"/>
    </source>
</evidence>
<dbReference type="EMBL" id="DS480439">
    <property type="protein sequence ID" value="EDO15928.1"/>
    <property type="molecule type" value="Genomic_DNA"/>
</dbReference>
<dbReference type="Proteomes" id="UP000000267">
    <property type="component" value="Unassembled WGS sequence"/>
</dbReference>
<dbReference type="OrthoDB" id="199717at2759"/>
<evidence type="ECO:0000256" key="8">
    <source>
        <dbReference type="RuleBase" id="RU367148"/>
    </source>
</evidence>
<evidence type="ECO:0000256" key="5">
    <source>
        <dbReference type="ARBA" id="ARBA00022728"/>
    </source>
</evidence>
<keyword evidence="4 8" id="KW-0507">mRNA processing</keyword>
<dbReference type="KEGG" id="vpo:Kpol_480p15"/>
<dbReference type="GeneID" id="5544049"/>
<keyword evidence="6 8" id="KW-0508">mRNA splicing</keyword>
<dbReference type="AlphaFoldDB" id="A7TP77"/>
<evidence type="ECO:0000256" key="7">
    <source>
        <dbReference type="ARBA" id="ARBA00023242"/>
    </source>
</evidence>
<organism evidence="11">
    <name type="scientific">Vanderwaltozyma polyspora (strain ATCC 22028 / DSM 70294 / BCRC 21397 / CBS 2163 / NBRC 10782 / NRRL Y-8283 / UCD 57-17)</name>
    <name type="common">Kluyveromyces polysporus</name>
    <dbReference type="NCBI Taxonomy" id="436907"/>
    <lineage>
        <taxon>Eukaryota</taxon>
        <taxon>Fungi</taxon>
        <taxon>Dikarya</taxon>
        <taxon>Ascomycota</taxon>
        <taxon>Saccharomycotina</taxon>
        <taxon>Saccharomycetes</taxon>
        <taxon>Saccharomycetales</taxon>
        <taxon>Saccharomycetaceae</taxon>
        <taxon>Vanderwaltozyma</taxon>
    </lineage>
</organism>
<feature type="region of interest" description="Disordered" evidence="9">
    <location>
        <begin position="159"/>
        <end position="207"/>
    </location>
</feature>
<dbReference type="STRING" id="436907.A7TP77"/>
<keyword evidence="11" id="KW-1185">Reference proteome</keyword>
<dbReference type="GO" id="GO:0071006">
    <property type="term" value="C:U2-type catalytic step 1 spliceosome"/>
    <property type="evidence" value="ECO:0007669"/>
    <property type="project" value="EnsemblFungi"/>
</dbReference>
<dbReference type="GO" id="GO:0005829">
    <property type="term" value="C:cytosol"/>
    <property type="evidence" value="ECO:0007669"/>
    <property type="project" value="EnsemblFungi"/>
</dbReference>
<comment type="subcellular location">
    <subcellularLocation>
        <location evidence="1 8">Nucleus</location>
    </subcellularLocation>
</comment>
<keyword evidence="5 8" id="KW-0747">Spliceosome</keyword>
<sequence length="207" mass="24557">MNMEIKEALEEFKRLKRKAVDILIENRKLLDANTRELKKNSKPKTYSMEELAEDDTVNTGTVDEADRLLNYSIREYEEWEKKQGRHKENVHVTKSSVNSTAQIAKFTYDKQIKKLQKQKSTNDNRGKISKIRKDPKTGKIVVNDSKQLIKQLAEDLNQTTKERYDRTNQKRQKNSDQNENYSYINEKNKEFNDKLERQETKLLKDIN</sequence>
<comment type="function">
    <text evidence="8">Involved in pre-mRNA splicing.</text>
</comment>
<dbReference type="InterPro" id="IPR013260">
    <property type="entry name" value="mRNA_splic_SYF2"/>
</dbReference>
<gene>
    <name evidence="10" type="ORF">Kpol_480p15</name>
</gene>
<dbReference type="RefSeq" id="XP_001643786.1">
    <property type="nucleotide sequence ID" value="XM_001643736.1"/>
</dbReference>
<feature type="compositionally biased region" description="Basic and acidic residues" evidence="9">
    <location>
        <begin position="120"/>
        <end position="136"/>
    </location>
</feature>
<dbReference type="PhylomeDB" id="A7TP77"/>
<dbReference type="OMA" id="KLMNYTL"/>
<evidence type="ECO:0000256" key="1">
    <source>
        <dbReference type="ARBA" id="ARBA00004123"/>
    </source>
</evidence>
<proteinExistence type="inferred from homology"/>
<dbReference type="eggNOG" id="KOG2609">
    <property type="taxonomic scope" value="Eukaryota"/>
</dbReference>
<dbReference type="InParanoid" id="A7TP77"/>
<evidence type="ECO:0000313" key="10">
    <source>
        <dbReference type="EMBL" id="EDO15928.1"/>
    </source>
</evidence>
<dbReference type="Pfam" id="PF08231">
    <property type="entry name" value="SYF2"/>
    <property type="match status" value="1"/>
</dbReference>
<feature type="compositionally biased region" description="Basic and acidic residues" evidence="9">
    <location>
        <begin position="186"/>
        <end position="207"/>
    </location>
</feature>
<dbReference type="HOGENOM" id="CLU_114239_0_0_1"/>
<reference evidence="10 11" key="1">
    <citation type="journal article" date="2007" name="Proc. Natl. Acad. Sci. U.S.A.">
        <title>Independent sorting-out of thousands of duplicated gene pairs in two yeast species descended from a whole-genome duplication.</title>
        <authorList>
            <person name="Scannell D.R."/>
            <person name="Frank A.C."/>
            <person name="Conant G.C."/>
            <person name="Byrne K.P."/>
            <person name="Woolfit M."/>
            <person name="Wolfe K.H."/>
        </authorList>
    </citation>
    <scope>NUCLEOTIDE SEQUENCE [LARGE SCALE GENOMIC DNA]</scope>
    <source>
        <strain evidence="11">ATCC 22028 / DSM 70294 / BCRC 21397 / CBS 2163 / NBRC 10782 / NRRL Y-8283 / UCD 57-17</strain>
    </source>
</reference>
<dbReference type="GO" id="GO:0071004">
    <property type="term" value="C:U2-type prespliceosome"/>
    <property type="evidence" value="ECO:0007669"/>
    <property type="project" value="EnsemblFungi"/>
</dbReference>
<evidence type="ECO:0000256" key="6">
    <source>
        <dbReference type="ARBA" id="ARBA00023187"/>
    </source>
</evidence>
<comment type="subunit">
    <text evidence="8">May be part of a spliceosome complex.</text>
</comment>
<dbReference type="GO" id="GO:0071008">
    <property type="term" value="C:U2-type post-mRNA release spliceosomal complex"/>
    <property type="evidence" value="ECO:0007669"/>
    <property type="project" value="EnsemblFungi"/>
</dbReference>
<accession>A7TP77</accession>
<feature type="compositionally biased region" description="Basic and acidic residues" evidence="9">
    <location>
        <begin position="160"/>
        <end position="176"/>
    </location>
</feature>
<dbReference type="GO" id="GO:0000974">
    <property type="term" value="C:Prp19 complex"/>
    <property type="evidence" value="ECO:0007669"/>
    <property type="project" value="EnsemblFungi"/>
</dbReference>
<name>A7TP77_VANPO</name>
<evidence type="ECO:0000256" key="9">
    <source>
        <dbReference type="SAM" id="MobiDB-lite"/>
    </source>
</evidence>
<keyword evidence="7 8" id="KW-0539">Nucleus</keyword>